<keyword evidence="1" id="KW-1185">Reference proteome</keyword>
<sequence>MVFARLCPRQRLFSSWAELVSWTRLSSTPAPTLLRKLAVQVVVYNIWHQRNNVHHNSVRLSSQVVFKWIDRELRNIITARRHRKRWRKLMLLWIR</sequence>
<dbReference type="Proteomes" id="UP000694864">
    <property type="component" value="Chromosome 7"/>
</dbReference>
<organism evidence="1 2">
    <name type="scientific">Camelina sativa</name>
    <name type="common">False flax</name>
    <name type="synonym">Myagrum sativum</name>
    <dbReference type="NCBI Taxonomy" id="90675"/>
    <lineage>
        <taxon>Eukaryota</taxon>
        <taxon>Viridiplantae</taxon>
        <taxon>Streptophyta</taxon>
        <taxon>Embryophyta</taxon>
        <taxon>Tracheophyta</taxon>
        <taxon>Spermatophyta</taxon>
        <taxon>Magnoliopsida</taxon>
        <taxon>eudicotyledons</taxon>
        <taxon>Gunneridae</taxon>
        <taxon>Pentapetalae</taxon>
        <taxon>rosids</taxon>
        <taxon>malvids</taxon>
        <taxon>Brassicales</taxon>
        <taxon>Brassicaceae</taxon>
        <taxon>Camelineae</taxon>
        <taxon>Camelina</taxon>
    </lineage>
</organism>
<dbReference type="RefSeq" id="XP_019083342.1">
    <property type="nucleotide sequence ID" value="XM_019227797.1"/>
</dbReference>
<evidence type="ECO:0000313" key="1">
    <source>
        <dbReference type="Proteomes" id="UP000694864"/>
    </source>
</evidence>
<dbReference type="GeneID" id="109125660"/>
<gene>
    <name evidence="2" type="primary">LOC109125660</name>
</gene>
<evidence type="ECO:0000313" key="2">
    <source>
        <dbReference type="RefSeq" id="XP_019083342.1"/>
    </source>
</evidence>
<name>A0ABM1Q9A4_CAMSA</name>
<reference evidence="1" key="1">
    <citation type="journal article" date="2014" name="Nat. Commun.">
        <title>The emerging biofuel crop Camelina sativa retains a highly undifferentiated hexaploid genome structure.</title>
        <authorList>
            <person name="Kagale S."/>
            <person name="Koh C."/>
            <person name="Nixon J."/>
            <person name="Bollina V."/>
            <person name="Clarke W.E."/>
            <person name="Tuteja R."/>
            <person name="Spillane C."/>
            <person name="Robinson S.J."/>
            <person name="Links M.G."/>
            <person name="Clarke C."/>
            <person name="Higgins E.E."/>
            <person name="Huebert T."/>
            <person name="Sharpe A.G."/>
            <person name="Parkin I.A."/>
        </authorList>
    </citation>
    <scope>NUCLEOTIDE SEQUENCE [LARGE SCALE GENOMIC DNA]</scope>
    <source>
        <strain evidence="1">cv. DH55</strain>
    </source>
</reference>
<reference evidence="2" key="2">
    <citation type="submission" date="2025-08" db="UniProtKB">
        <authorList>
            <consortium name="RefSeq"/>
        </authorList>
    </citation>
    <scope>IDENTIFICATION</scope>
    <source>
        <tissue evidence="2">Leaf</tissue>
    </source>
</reference>
<proteinExistence type="predicted"/>
<accession>A0ABM1Q9A4</accession>
<protein>
    <submittedName>
        <fullName evidence="2">Uncharacterized protein LOC109125660</fullName>
    </submittedName>
</protein>